<dbReference type="PANTHER" id="PTHR10858">
    <property type="entry name" value="DEOXYRIBONUCLEASE II"/>
    <property type="match status" value="1"/>
</dbReference>
<sequence>MSSQILFFLCLYFIAGRTNALSCKDENNRDVDWFVAYKIPIQSGRGDIIKAGLGHIYLTSTNSSTWTFSKRSIGDNSSLIGNTLHDFYYNRTKLSYILYNDEPPNHPKSAAKGHTKGVVISNAAGGYWLVHSVPKFPEVGNSYSFPSTGVKYGQTFLCVTMNLTNINAVGLQLQYNQPHIYLQQVLSDIKTRVPDLASAAQNVTVKSAPFYRVAQIYSKKKVAFTSFAKHRKFNQELYEDLVAPYLKQDLVVETWPNGAGRLHSNCSRVYKVNNIQKINMSVVNVSFNTTSDHSKWAVTSNSSSSWSCVGDINRAQHQLERGGGTVCLQNQKLSTNFHKLISAVEECPRKESFDIPTVINV</sequence>
<reference evidence="4" key="1">
    <citation type="submission" date="2025-08" db="UniProtKB">
        <authorList>
            <consortium name="RefSeq"/>
        </authorList>
    </citation>
    <scope>IDENTIFICATION</scope>
</reference>
<evidence type="ECO:0000256" key="2">
    <source>
        <dbReference type="ARBA" id="ARBA00022801"/>
    </source>
</evidence>
<dbReference type="GO" id="GO:0006309">
    <property type="term" value="P:apoptotic DNA fragmentation"/>
    <property type="evidence" value="ECO:0007669"/>
    <property type="project" value="TreeGrafter"/>
</dbReference>
<gene>
    <name evidence="4" type="primary">LOC114338164</name>
</gene>
<dbReference type="AlphaFoldDB" id="A0A6P7GL97"/>
<keyword evidence="2" id="KW-0378">Hydrolase</keyword>
<dbReference type="PANTHER" id="PTHR10858:SF23">
    <property type="entry name" value="DEOXYRIBONUCLEASE II"/>
    <property type="match status" value="1"/>
</dbReference>
<evidence type="ECO:0000256" key="1">
    <source>
        <dbReference type="ARBA" id="ARBA00007527"/>
    </source>
</evidence>
<evidence type="ECO:0000256" key="3">
    <source>
        <dbReference type="SAM" id="SignalP"/>
    </source>
</evidence>
<dbReference type="GO" id="GO:0004531">
    <property type="term" value="F:deoxyribonuclease II activity"/>
    <property type="evidence" value="ECO:0007669"/>
    <property type="project" value="InterPro"/>
</dbReference>
<protein>
    <submittedName>
        <fullName evidence="4">Plancitoxin-1 isoform X2</fullName>
    </submittedName>
</protein>
<keyword evidence="3" id="KW-0732">Signal</keyword>
<evidence type="ECO:0000313" key="4">
    <source>
        <dbReference type="RefSeq" id="XP_028144545.1"/>
    </source>
</evidence>
<accession>A0A6P7GL97</accession>
<feature type="chain" id="PRO_5027789431" evidence="3">
    <location>
        <begin position="21"/>
        <end position="361"/>
    </location>
</feature>
<feature type="signal peptide" evidence="3">
    <location>
        <begin position="1"/>
        <end position="20"/>
    </location>
</feature>
<dbReference type="Pfam" id="PF03265">
    <property type="entry name" value="DNase_II"/>
    <property type="match status" value="1"/>
</dbReference>
<dbReference type="InterPro" id="IPR004947">
    <property type="entry name" value="DNase_II"/>
</dbReference>
<name>A0A6P7GL97_DIAVI</name>
<proteinExistence type="inferred from homology"/>
<dbReference type="CDD" id="cd09121">
    <property type="entry name" value="PLDc_DNaseII_2"/>
    <property type="match status" value="1"/>
</dbReference>
<comment type="similarity">
    <text evidence="1">Belongs to the DNase II family.</text>
</comment>
<organism evidence="4">
    <name type="scientific">Diabrotica virgifera virgifera</name>
    <name type="common">western corn rootworm</name>
    <dbReference type="NCBI Taxonomy" id="50390"/>
    <lineage>
        <taxon>Eukaryota</taxon>
        <taxon>Metazoa</taxon>
        <taxon>Ecdysozoa</taxon>
        <taxon>Arthropoda</taxon>
        <taxon>Hexapoda</taxon>
        <taxon>Insecta</taxon>
        <taxon>Pterygota</taxon>
        <taxon>Neoptera</taxon>
        <taxon>Endopterygota</taxon>
        <taxon>Coleoptera</taxon>
        <taxon>Polyphaga</taxon>
        <taxon>Cucujiformia</taxon>
        <taxon>Chrysomeloidea</taxon>
        <taxon>Chrysomelidae</taxon>
        <taxon>Galerucinae</taxon>
        <taxon>Diabroticina</taxon>
        <taxon>Diabroticites</taxon>
        <taxon>Diabrotica</taxon>
    </lineage>
</organism>
<dbReference type="CDD" id="cd09120">
    <property type="entry name" value="PLDc_DNaseII_1"/>
    <property type="match status" value="1"/>
</dbReference>
<dbReference type="RefSeq" id="XP_028144545.1">
    <property type="nucleotide sequence ID" value="XM_028288744.1"/>
</dbReference>